<keyword evidence="2" id="KW-1185">Reference proteome</keyword>
<dbReference type="Proteomes" id="UP000283269">
    <property type="component" value="Unassembled WGS sequence"/>
</dbReference>
<proteinExistence type="predicted"/>
<organism evidence="1 2">
    <name type="scientific">Psilocybe cyanescens</name>
    <dbReference type="NCBI Taxonomy" id="93625"/>
    <lineage>
        <taxon>Eukaryota</taxon>
        <taxon>Fungi</taxon>
        <taxon>Dikarya</taxon>
        <taxon>Basidiomycota</taxon>
        <taxon>Agaricomycotina</taxon>
        <taxon>Agaricomycetes</taxon>
        <taxon>Agaricomycetidae</taxon>
        <taxon>Agaricales</taxon>
        <taxon>Agaricineae</taxon>
        <taxon>Strophariaceae</taxon>
        <taxon>Psilocybe</taxon>
    </lineage>
</organism>
<dbReference type="EMBL" id="NHYD01000766">
    <property type="protein sequence ID" value="PPQ93393.1"/>
    <property type="molecule type" value="Genomic_DNA"/>
</dbReference>
<accession>A0A409XRF3</accession>
<evidence type="ECO:0000313" key="2">
    <source>
        <dbReference type="Proteomes" id="UP000283269"/>
    </source>
</evidence>
<dbReference type="OrthoDB" id="3218065at2759"/>
<comment type="caution">
    <text evidence="1">The sequence shown here is derived from an EMBL/GenBank/DDBJ whole genome shotgun (WGS) entry which is preliminary data.</text>
</comment>
<dbReference type="AlphaFoldDB" id="A0A409XRF3"/>
<protein>
    <submittedName>
        <fullName evidence="1">Uncharacterized protein</fullName>
    </submittedName>
</protein>
<sequence>MTPEPQGLINIEKIIASKKACFTAGHEGLQAYCAHAIRSYLFMVGKNGQKGMEASERAAEVQGFSAKWGARLIRQWVRRWLSLCTLPESKQGKHVKSFSLLEDPTIRAELCSFLRSNKWAMNPAKLAKFSEKKMIPTAAEQYLRHIVEEEMPHGLKKYLKLELFPQIQHRIKKGRWLILVLQDEITAQANDGMKKSWVMDGEQPLKKKDAGHGIHQLDVICVTVGWMEEASESMEYGKNYEGYWDGEHFVKQVT</sequence>
<name>A0A409XRF3_PSICY</name>
<gene>
    <name evidence="1" type="ORF">CVT25_015911</name>
</gene>
<dbReference type="InParanoid" id="A0A409XRF3"/>
<evidence type="ECO:0000313" key="1">
    <source>
        <dbReference type="EMBL" id="PPQ93393.1"/>
    </source>
</evidence>
<reference evidence="1 2" key="1">
    <citation type="journal article" date="2018" name="Evol. Lett.">
        <title>Horizontal gene cluster transfer increased hallucinogenic mushroom diversity.</title>
        <authorList>
            <person name="Reynolds H.T."/>
            <person name="Vijayakumar V."/>
            <person name="Gluck-Thaler E."/>
            <person name="Korotkin H.B."/>
            <person name="Matheny P.B."/>
            <person name="Slot J.C."/>
        </authorList>
    </citation>
    <scope>NUCLEOTIDE SEQUENCE [LARGE SCALE GENOMIC DNA]</scope>
    <source>
        <strain evidence="1 2">2631</strain>
    </source>
</reference>